<dbReference type="GO" id="GO:0020037">
    <property type="term" value="F:heme binding"/>
    <property type="evidence" value="ECO:0007669"/>
    <property type="project" value="InterPro"/>
</dbReference>
<evidence type="ECO:0000256" key="2">
    <source>
        <dbReference type="ARBA" id="ARBA00022723"/>
    </source>
</evidence>
<evidence type="ECO:0000256" key="1">
    <source>
        <dbReference type="ARBA" id="ARBA00010617"/>
    </source>
</evidence>
<keyword evidence="3 6" id="KW-0560">Oxidoreductase</keyword>
<evidence type="ECO:0000256" key="6">
    <source>
        <dbReference type="RuleBase" id="RU000461"/>
    </source>
</evidence>
<dbReference type="PRINTS" id="PR00385">
    <property type="entry name" value="P450"/>
</dbReference>
<evidence type="ECO:0000256" key="4">
    <source>
        <dbReference type="ARBA" id="ARBA00023004"/>
    </source>
</evidence>
<dbReference type="PRINTS" id="PR00463">
    <property type="entry name" value="EP450I"/>
</dbReference>
<dbReference type="Proteomes" id="UP000800092">
    <property type="component" value="Unassembled WGS sequence"/>
</dbReference>
<name>A0A6A6HIT9_VIRVR</name>
<dbReference type="GO" id="GO:0005506">
    <property type="term" value="F:iron ion binding"/>
    <property type="evidence" value="ECO:0007669"/>
    <property type="project" value="InterPro"/>
</dbReference>
<organism evidence="7 8">
    <name type="scientific">Viridothelium virens</name>
    <name type="common">Speckled blister lichen</name>
    <name type="synonym">Trypethelium virens</name>
    <dbReference type="NCBI Taxonomy" id="1048519"/>
    <lineage>
        <taxon>Eukaryota</taxon>
        <taxon>Fungi</taxon>
        <taxon>Dikarya</taxon>
        <taxon>Ascomycota</taxon>
        <taxon>Pezizomycotina</taxon>
        <taxon>Dothideomycetes</taxon>
        <taxon>Dothideomycetes incertae sedis</taxon>
        <taxon>Trypetheliales</taxon>
        <taxon>Trypetheliaceae</taxon>
        <taxon>Viridothelium</taxon>
    </lineage>
</organism>
<evidence type="ECO:0000256" key="5">
    <source>
        <dbReference type="PIRSR" id="PIRSR602401-1"/>
    </source>
</evidence>
<reference evidence="7" key="1">
    <citation type="journal article" date="2020" name="Stud. Mycol.">
        <title>101 Dothideomycetes genomes: a test case for predicting lifestyles and emergence of pathogens.</title>
        <authorList>
            <person name="Haridas S."/>
            <person name="Albert R."/>
            <person name="Binder M."/>
            <person name="Bloem J."/>
            <person name="Labutti K."/>
            <person name="Salamov A."/>
            <person name="Andreopoulos B."/>
            <person name="Baker S."/>
            <person name="Barry K."/>
            <person name="Bills G."/>
            <person name="Bluhm B."/>
            <person name="Cannon C."/>
            <person name="Castanera R."/>
            <person name="Culley D."/>
            <person name="Daum C."/>
            <person name="Ezra D."/>
            <person name="Gonzalez J."/>
            <person name="Henrissat B."/>
            <person name="Kuo A."/>
            <person name="Liang C."/>
            <person name="Lipzen A."/>
            <person name="Lutzoni F."/>
            <person name="Magnuson J."/>
            <person name="Mondo S."/>
            <person name="Nolan M."/>
            <person name="Ohm R."/>
            <person name="Pangilinan J."/>
            <person name="Park H.-J."/>
            <person name="Ramirez L."/>
            <person name="Alfaro M."/>
            <person name="Sun H."/>
            <person name="Tritt A."/>
            <person name="Yoshinaga Y."/>
            <person name="Zwiers L.-H."/>
            <person name="Turgeon B."/>
            <person name="Goodwin S."/>
            <person name="Spatafora J."/>
            <person name="Crous P."/>
            <person name="Grigoriev I."/>
        </authorList>
    </citation>
    <scope>NUCLEOTIDE SEQUENCE</scope>
    <source>
        <strain evidence="7">Tuck. ex Michener</strain>
    </source>
</reference>
<dbReference type="Pfam" id="PF00067">
    <property type="entry name" value="p450"/>
    <property type="match status" value="1"/>
</dbReference>
<dbReference type="PANTHER" id="PTHR46300:SF8">
    <property type="entry name" value="CYTOCHROME P450 2E1"/>
    <property type="match status" value="1"/>
</dbReference>
<evidence type="ECO:0000313" key="7">
    <source>
        <dbReference type="EMBL" id="KAF2237881.1"/>
    </source>
</evidence>
<evidence type="ECO:0000256" key="3">
    <source>
        <dbReference type="ARBA" id="ARBA00023002"/>
    </source>
</evidence>
<dbReference type="AlphaFoldDB" id="A0A6A6HIT9"/>
<dbReference type="OrthoDB" id="1470350at2759"/>
<gene>
    <name evidence="7" type="ORF">EV356DRAFT_527078</name>
</gene>
<keyword evidence="2 5" id="KW-0479">Metal-binding</keyword>
<dbReference type="Gene3D" id="1.10.630.10">
    <property type="entry name" value="Cytochrome P450"/>
    <property type="match status" value="1"/>
</dbReference>
<keyword evidence="5 6" id="KW-0349">Heme</keyword>
<sequence length="502" mass="57353">MLSTPGYPLIGNLPQIPLSHSWLQFHTWSQTYGPIFRLTLAGAPHVVLSTEKAANDLLRERGTLYSSRPQLPAATVLLGDRLRPLFLPYNDLWRRGRKLMHHLCMPSAAASYEGTQRLESTVLLAALLRDPAGYETHFERFSSGLIFRLGFGKTLEEAESAGKGGASRSLTHRILEVGHTLERVASPGAYLVDTFPVLMRVPDWAAGWKRELKWMHARELALFRELLYDVKKEMEERKDQAVECWERAFLEKQDEYGLSDDEGAYVVGTLFEAGSGTTSAAMMSWTLAMLLHPQEYRRVQQEVDRVVGEDRMPDFGDMESLSTVRAVIKETLRWRPVTAGGVPHQLVKDDIYQGYFLQAGTVVHFNQWAIHRDPDLYPDPETFNPSRWLDPKYPTYREPLAEYPNLKNFSAFGFGRRFCPGHSIAERSLNLLVARIAWACDISKSRDEFENEIPVPDYDYISGFNTQPKWFPFNLRPRSARRQKMVDEAAVEARRKDTLKVA</sequence>
<dbReference type="PANTHER" id="PTHR46300">
    <property type="entry name" value="P450, PUTATIVE (EUROFUNG)-RELATED-RELATED"/>
    <property type="match status" value="1"/>
</dbReference>
<comment type="cofactor">
    <cofactor evidence="5">
        <name>heme</name>
        <dbReference type="ChEBI" id="CHEBI:30413"/>
    </cofactor>
</comment>
<evidence type="ECO:0000313" key="8">
    <source>
        <dbReference type="Proteomes" id="UP000800092"/>
    </source>
</evidence>
<feature type="binding site" description="axial binding residue" evidence="5">
    <location>
        <position position="419"/>
    </location>
    <ligand>
        <name>heme</name>
        <dbReference type="ChEBI" id="CHEBI:30413"/>
    </ligand>
    <ligandPart>
        <name>Fe</name>
        <dbReference type="ChEBI" id="CHEBI:18248"/>
    </ligandPart>
</feature>
<dbReference type="GO" id="GO:0016705">
    <property type="term" value="F:oxidoreductase activity, acting on paired donors, with incorporation or reduction of molecular oxygen"/>
    <property type="evidence" value="ECO:0007669"/>
    <property type="project" value="InterPro"/>
</dbReference>
<dbReference type="InterPro" id="IPR017972">
    <property type="entry name" value="Cyt_P450_CS"/>
</dbReference>
<proteinExistence type="inferred from homology"/>
<dbReference type="GO" id="GO:0004497">
    <property type="term" value="F:monooxygenase activity"/>
    <property type="evidence" value="ECO:0007669"/>
    <property type="project" value="UniProtKB-KW"/>
</dbReference>
<dbReference type="InterPro" id="IPR036396">
    <property type="entry name" value="Cyt_P450_sf"/>
</dbReference>
<accession>A0A6A6HIT9</accession>
<dbReference type="EMBL" id="ML991778">
    <property type="protein sequence ID" value="KAF2237881.1"/>
    <property type="molecule type" value="Genomic_DNA"/>
</dbReference>
<keyword evidence="8" id="KW-1185">Reference proteome</keyword>
<keyword evidence="6" id="KW-0503">Monooxygenase</keyword>
<dbReference type="SUPFAM" id="SSF48264">
    <property type="entry name" value="Cytochrome P450"/>
    <property type="match status" value="1"/>
</dbReference>
<dbReference type="PROSITE" id="PS00086">
    <property type="entry name" value="CYTOCHROME_P450"/>
    <property type="match status" value="1"/>
</dbReference>
<dbReference type="InterPro" id="IPR050364">
    <property type="entry name" value="Cytochrome_P450_fung"/>
</dbReference>
<dbReference type="InterPro" id="IPR002401">
    <property type="entry name" value="Cyt_P450_E_grp-I"/>
</dbReference>
<dbReference type="CDD" id="cd11065">
    <property type="entry name" value="CYP64-like"/>
    <property type="match status" value="1"/>
</dbReference>
<protein>
    <submittedName>
        <fullName evidence="7">Cytochrome P450</fullName>
    </submittedName>
</protein>
<keyword evidence="4 5" id="KW-0408">Iron</keyword>
<dbReference type="InterPro" id="IPR001128">
    <property type="entry name" value="Cyt_P450"/>
</dbReference>
<comment type="similarity">
    <text evidence="1 6">Belongs to the cytochrome P450 family.</text>
</comment>